<sequence>MPPTALNPTIITRAQTLRHNTTNGEKRLWSELRKFRKHYHLHVRKQVPIGPYIADFAIHSKKIIVEVDGQQHLSSKGLARDKKRDAWFSEQGYRVLRFNTGELIKNLHGCVEKILHEVGAV</sequence>
<proteinExistence type="predicted"/>
<evidence type="ECO:0000259" key="1">
    <source>
        <dbReference type="Pfam" id="PF04480"/>
    </source>
</evidence>
<dbReference type="InterPro" id="IPR047216">
    <property type="entry name" value="Endonuclease_DUF559_bact"/>
</dbReference>
<protein>
    <recommendedName>
        <fullName evidence="1">DUF559 domain-containing protein</fullName>
    </recommendedName>
</protein>
<accession>A0A3B0RZ19</accession>
<dbReference type="SUPFAM" id="SSF52980">
    <property type="entry name" value="Restriction endonuclease-like"/>
    <property type="match status" value="1"/>
</dbReference>
<dbReference type="Gene3D" id="3.40.960.10">
    <property type="entry name" value="VSR Endonuclease"/>
    <property type="match status" value="1"/>
</dbReference>
<dbReference type="EMBL" id="UOEC01000047">
    <property type="protein sequence ID" value="VAV88545.1"/>
    <property type="molecule type" value="Genomic_DNA"/>
</dbReference>
<dbReference type="InterPro" id="IPR011335">
    <property type="entry name" value="Restrct_endonuc-II-like"/>
</dbReference>
<dbReference type="CDD" id="cd01038">
    <property type="entry name" value="Endonuclease_DUF559"/>
    <property type="match status" value="1"/>
</dbReference>
<dbReference type="AlphaFoldDB" id="A0A3B0RZ19"/>
<dbReference type="Pfam" id="PF04480">
    <property type="entry name" value="DUF559"/>
    <property type="match status" value="1"/>
</dbReference>
<organism evidence="2">
    <name type="scientific">hydrothermal vent metagenome</name>
    <dbReference type="NCBI Taxonomy" id="652676"/>
    <lineage>
        <taxon>unclassified sequences</taxon>
        <taxon>metagenomes</taxon>
        <taxon>ecological metagenomes</taxon>
    </lineage>
</organism>
<dbReference type="PANTHER" id="PTHR38590">
    <property type="entry name" value="BLL0828 PROTEIN"/>
    <property type="match status" value="1"/>
</dbReference>
<name>A0A3B0RZ19_9ZZZZ</name>
<evidence type="ECO:0000313" key="2">
    <source>
        <dbReference type="EMBL" id="VAV88545.1"/>
    </source>
</evidence>
<feature type="domain" description="DUF559" evidence="1">
    <location>
        <begin position="12"/>
        <end position="118"/>
    </location>
</feature>
<gene>
    <name evidence="2" type="ORF">MNBD_ALPHA08-1059</name>
</gene>
<dbReference type="PANTHER" id="PTHR38590:SF1">
    <property type="entry name" value="BLL0828 PROTEIN"/>
    <property type="match status" value="1"/>
</dbReference>
<reference evidence="2" key="1">
    <citation type="submission" date="2018-06" db="EMBL/GenBank/DDBJ databases">
        <authorList>
            <person name="Zhirakovskaya E."/>
        </authorList>
    </citation>
    <scope>NUCLEOTIDE SEQUENCE</scope>
</reference>
<dbReference type="InterPro" id="IPR007569">
    <property type="entry name" value="DUF559"/>
</dbReference>